<keyword evidence="4" id="KW-0633">Potassium transport</keyword>
<accession>A0A2N5XVD3</accession>
<comment type="caution">
    <text evidence="11">The sequence shown here is derived from an EMBL/GenBank/DDBJ whole genome shotgun (WGS) entry which is preliminary data.</text>
</comment>
<dbReference type="GO" id="GO:0005886">
    <property type="term" value="C:plasma membrane"/>
    <property type="evidence" value="ECO:0007669"/>
    <property type="project" value="UniProtKB-SubCell"/>
</dbReference>
<evidence type="ECO:0000256" key="7">
    <source>
        <dbReference type="ARBA" id="ARBA00022989"/>
    </source>
</evidence>
<keyword evidence="6" id="KW-0630">Potassium</keyword>
<evidence type="ECO:0000256" key="3">
    <source>
        <dbReference type="ARBA" id="ARBA00022475"/>
    </source>
</evidence>
<gene>
    <name evidence="11" type="ORF">C0081_04295</name>
</gene>
<feature type="transmembrane region" description="Helical" evidence="10">
    <location>
        <begin position="44"/>
        <end position="65"/>
    </location>
</feature>
<dbReference type="NCBIfam" id="TIGR00933">
    <property type="entry name" value="2a38"/>
    <property type="match status" value="1"/>
</dbReference>
<feature type="transmembrane region" description="Helical" evidence="10">
    <location>
        <begin position="406"/>
        <end position="428"/>
    </location>
</feature>
<feature type="transmembrane region" description="Helical" evidence="10">
    <location>
        <begin position="192"/>
        <end position="217"/>
    </location>
</feature>
<keyword evidence="9 10" id="KW-0472">Membrane</keyword>
<dbReference type="Proteomes" id="UP000234881">
    <property type="component" value="Unassembled WGS sequence"/>
</dbReference>
<evidence type="ECO:0000256" key="8">
    <source>
        <dbReference type="ARBA" id="ARBA00023065"/>
    </source>
</evidence>
<feature type="transmembrane region" description="Helical" evidence="10">
    <location>
        <begin position="77"/>
        <end position="103"/>
    </location>
</feature>
<keyword evidence="7 10" id="KW-1133">Transmembrane helix</keyword>
<protein>
    <submittedName>
        <fullName evidence="11">Ktr system potassium transporter B</fullName>
    </submittedName>
</protein>
<feature type="transmembrane region" description="Helical" evidence="10">
    <location>
        <begin position="131"/>
        <end position="152"/>
    </location>
</feature>
<sequence length="444" mass="48342">MALPYTKRGVTHLPPPLVLVLLYFVLILIGAIALKVPFATAIPITWSEAIFTATSALTVTGLIVLDTSADFNLFGQIVIICLIQLGGLGLMTFAVLILSMLGLPVGFTQNLYLREDLNQTSASDLFSLTKMILRVVLLCEIVGAALLALVFIPEFGWREGIWQSFFHSISAFNNAGFSLFPDSLSHWVGNPVVNIIVPLLFIIGGLGFTVVSDIWRIHNWRQFSLHTKLMLVGTIVLLIWSTLTFAAMEWTNPATLGGLDWATKLWASWFQAASTRTAGFNTVDIGGMTDSTTLMFMLLMVIGAGSSSTGGGIKVTTFIVLVLATLAFFKRRPTVDIFGRRISADQVMKVLALVMVTLSLILTSLFAMLIFHEGAFLDLAFEAISAFGTVGLSRGVTDQFDPIGRIIMIFIMFIGRVGPLTIGFLLAAQKPKRISYPTGTIYLG</sequence>
<name>A0A2N5XVD3_9HYPH</name>
<feature type="transmembrane region" description="Helical" evidence="10">
    <location>
        <begin position="296"/>
        <end position="329"/>
    </location>
</feature>
<dbReference type="GO" id="GO:0015379">
    <property type="term" value="F:potassium:chloride symporter activity"/>
    <property type="evidence" value="ECO:0007669"/>
    <property type="project" value="InterPro"/>
</dbReference>
<keyword evidence="3" id="KW-1003">Cell membrane</keyword>
<evidence type="ECO:0000256" key="5">
    <source>
        <dbReference type="ARBA" id="ARBA00022692"/>
    </source>
</evidence>
<dbReference type="Pfam" id="PF02386">
    <property type="entry name" value="TrkH"/>
    <property type="match status" value="1"/>
</dbReference>
<proteinExistence type="predicted"/>
<evidence type="ECO:0000256" key="6">
    <source>
        <dbReference type="ARBA" id="ARBA00022958"/>
    </source>
</evidence>
<dbReference type="InterPro" id="IPR004772">
    <property type="entry name" value="TrkH"/>
</dbReference>
<feature type="transmembrane region" description="Helical" evidence="10">
    <location>
        <begin position="350"/>
        <end position="371"/>
    </location>
</feature>
<feature type="transmembrane region" description="Helical" evidence="10">
    <location>
        <begin position="17"/>
        <end position="38"/>
    </location>
</feature>
<keyword evidence="5 10" id="KW-0812">Transmembrane</keyword>
<keyword evidence="2" id="KW-0813">Transport</keyword>
<feature type="transmembrane region" description="Helical" evidence="10">
    <location>
        <begin position="229"/>
        <end position="248"/>
    </location>
</feature>
<dbReference type="PANTHER" id="PTHR32024">
    <property type="entry name" value="TRK SYSTEM POTASSIUM UPTAKE PROTEIN TRKG-RELATED"/>
    <property type="match status" value="1"/>
</dbReference>
<dbReference type="OrthoDB" id="9810952at2"/>
<evidence type="ECO:0000256" key="9">
    <source>
        <dbReference type="ARBA" id="ARBA00023136"/>
    </source>
</evidence>
<evidence type="ECO:0000256" key="10">
    <source>
        <dbReference type="SAM" id="Phobius"/>
    </source>
</evidence>
<keyword evidence="8" id="KW-0406">Ion transport</keyword>
<dbReference type="InterPro" id="IPR003445">
    <property type="entry name" value="Cat_transpt"/>
</dbReference>
<keyword evidence="12" id="KW-1185">Reference proteome</keyword>
<reference evidence="11 12" key="1">
    <citation type="submission" date="2018-01" db="EMBL/GenBank/DDBJ databases">
        <title>The draft genome sequence of Cohaesibacter sp. H1304.</title>
        <authorList>
            <person name="Wang N.-N."/>
            <person name="Du Z.-J."/>
        </authorList>
    </citation>
    <scope>NUCLEOTIDE SEQUENCE [LARGE SCALE GENOMIC DNA]</scope>
    <source>
        <strain evidence="11 12">H1304</strain>
    </source>
</reference>
<evidence type="ECO:0000256" key="4">
    <source>
        <dbReference type="ARBA" id="ARBA00022538"/>
    </source>
</evidence>
<dbReference type="RefSeq" id="WP_101532576.1">
    <property type="nucleotide sequence ID" value="NZ_PKUQ01000006.1"/>
</dbReference>
<evidence type="ECO:0000313" key="12">
    <source>
        <dbReference type="Proteomes" id="UP000234881"/>
    </source>
</evidence>
<dbReference type="PANTHER" id="PTHR32024:SF1">
    <property type="entry name" value="KTR SYSTEM POTASSIUM UPTAKE PROTEIN B"/>
    <property type="match status" value="1"/>
</dbReference>
<evidence type="ECO:0000256" key="2">
    <source>
        <dbReference type="ARBA" id="ARBA00022448"/>
    </source>
</evidence>
<organism evidence="11 12">
    <name type="scientific">Cohaesibacter celericrescens</name>
    <dbReference type="NCBI Taxonomy" id="2067669"/>
    <lineage>
        <taxon>Bacteria</taxon>
        <taxon>Pseudomonadati</taxon>
        <taxon>Pseudomonadota</taxon>
        <taxon>Alphaproteobacteria</taxon>
        <taxon>Hyphomicrobiales</taxon>
        <taxon>Cohaesibacteraceae</taxon>
    </lineage>
</organism>
<dbReference type="EMBL" id="PKUQ01000006">
    <property type="protein sequence ID" value="PLW78471.1"/>
    <property type="molecule type" value="Genomic_DNA"/>
</dbReference>
<evidence type="ECO:0000256" key="1">
    <source>
        <dbReference type="ARBA" id="ARBA00004651"/>
    </source>
</evidence>
<dbReference type="AlphaFoldDB" id="A0A2N5XVD3"/>
<comment type="subcellular location">
    <subcellularLocation>
        <location evidence="1">Cell membrane</location>
        <topology evidence="1">Multi-pass membrane protein</topology>
    </subcellularLocation>
</comment>
<evidence type="ECO:0000313" key="11">
    <source>
        <dbReference type="EMBL" id="PLW78471.1"/>
    </source>
</evidence>